<keyword evidence="8 9" id="KW-0472">Membrane</keyword>
<dbReference type="RefSeq" id="WP_150403244.1">
    <property type="nucleotide sequence ID" value="NZ_VXLC01000006.1"/>
</dbReference>
<keyword evidence="4 9" id="KW-0812">Transmembrane</keyword>
<dbReference type="GO" id="GO:0009055">
    <property type="term" value="F:electron transfer activity"/>
    <property type="evidence" value="ECO:0007669"/>
    <property type="project" value="TreeGrafter"/>
</dbReference>
<keyword evidence="3" id="KW-1003">Cell membrane</keyword>
<comment type="subcellular location">
    <subcellularLocation>
        <location evidence="1">Cell membrane</location>
        <topology evidence="1">Multi-pass membrane protein</topology>
    </subcellularLocation>
</comment>
<gene>
    <name evidence="11" type="ORF">F3087_18645</name>
</gene>
<feature type="transmembrane region" description="Helical" evidence="9">
    <location>
        <begin position="188"/>
        <end position="207"/>
    </location>
</feature>
<dbReference type="AlphaFoldDB" id="A0A5N0EHD9"/>
<feature type="transmembrane region" description="Helical" evidence="9">
    <location>
        <begin position="121"/>
        <end position="142"/>
    </location>
</feature>
<sequence>MEKAGRQMMSVLWIILPYSAFLSFLVGHVWRYRHDRFGWYTAIPETDRAQRIGASAFRIGLSGVFVARITDFLMSGPHSHPEGWIYGTITVIEICALTTATIGAVLLFVPDMIGSPARSAVSPLDRITFPILVAGLLTWVAIKFDPNSSGDGYRTAETLFAWFRSLFSLHPNPEPIEHAPIIYQTRGLVLMLFIAIWPYTRLASFIAEPLYRLARRWQPTSSAQPERELSAPRRS</sequence>
<keyword evidence="2" id="KW-0813">Transport</keyword>
<protein>
    <submittedName>
        <fullName evidence="11">Respiratory nitrate reductase subunit gamma</fullName>
    </submittedName>
</protein>
<feature type="transmembrane region" description="Helical" evidence="9">
    <location>
        <begin position="84"/>
        <end position="109"/>
    </location>
</feature>
<evidence type="ECO:0000256" key="5">
    <source>
        <dbReference type="ARBA" id="ARBA00022982"/>
    </source>
</evidence>
<dbReference type="InterPro" id="IPR023234">
    <property type="entry name" value="NarG-like_domain"/>
</dbReference>
<dbReference type="PANTHER" id="PTHR30598:SF3">
    <property type="entry name" value="RESPIRATORY NITRATE REDUCTASE 1 GAMMA CHAIN"/>
    <property type="match status" value="1"/>
</dbReference>
<dbReference type="SUPFAM" id="SSF103501">
    <property type="entry name" value="Respiratory nitrate reductase 1 gamma chain"/>
    <property type="match status" value="1"/>
</dbReference>
<evidence type="ECO:0000313" key="11">
    <source>
        <dbReference type="EMBL" id="KAA8887674.1"/>
    </source>
</evidence>
<dbReference type="OrthoDB" id="9788113at2"/>
<evidence type="ECO:0000256" key="7">
    <source>
        <dbReference type="ARBA" id="ARBA00023002"/>
    </source>
</evidence>
<dbReference type="PANTHER" id="PTHR30598">
    <property type="entry name" value="NITRATE REDUCTASE PRIVATE CHAPERONE, REDOX ENZYME MATURATION PROTEIN REMP FAMILY"/>
    <property type="match status" value="1"/>
</dbReference>
<dbReference type="Proteomes" id="UP000323876">
    <property type="component" value="Unassembled WGS sequence"/>
</dbReference>
<evidence type="ECO:0000256" key="1">
    <source>
        <dbReference type="ARBA" id="ARBA00004651"/>
    </source>
</evidence>
<feature type="transmembrane region" description="Helical" evidence="9">
    <location>
        <begin position="12"/>
        <end position="30"/>
    </location>
</feature>
<organism evidence="11 12">
    <name type="scientific">Nocardia colli</name>
    <dbReference type="NCBI Taxonomy" id="2545717"/>
    <lineage>
        <taxon>Bacteria</taxon>
        <taxon>Bacillati</taxon>
        <taxon>Actinomycetota</taxon>
        <taxon>Actinomycetes</taxon>
        <taxon>Mycobacteriales</taxon>
        <taxon>Nocardiaceae</taxon>
        <taxon>Nocardia</taxon>
    </lineage>
</organism>
<name>A0A5N0EHD9_9NOCA</name>
<keyword evidence="5" id="KW-0249">Electron transport</keyword>
<evidence type="ECO:0000256" key="4">
    <source>
        <dbReference type="ARBA" id="ARBA00022692"/>
    </source>
</evidence>
<dbReference type="GO" id="GO:0020037">
    <property type="term" value="F:heme binding"/>
    <property type="evidence" value="ECO:0007669"/>
    <property type="project" value="TreeGrafter"/>
</dbReference>
<evidence type="ECO:0000256" key="2">
    <source>
        <dbReference type="ARBA" id="ARBA00022448"/>
    </source>
</evidence>
<dbReference type="GO" id="GO:0019645">
    <property type="term" value="P:anaerobic electron transport chain"/>
    <property type="evidence" value="ECO:0007669"/>
    <property type="project" value="TreeGrafter"/>
</dbReference>
<evidence type="ECO:0000313" key="12">
    <source>
        <dbReference type="Proteomes" id="UP000323876"/>
    </source>
</evidence>
<dbReference type="Gene3D" id="1.20.950.20">
    <property type="entry name" value="Transmembrane di-heme cytochromes, Chain C"/>
    <property type="match status" value="1"/>
</dbReference>
<keyword evidence="12" id="KW-1185">Reference proteome</keyword>
<keyword evidence="6 9" id="KW-1133">Transmembrane helix</keyword>
<dbReference type="EMBL" id="VXLC01000006">
    <property type="protein sequence ID" value="KAA8887674.1"/>
    <property type="molecule type" value="Genomic_DNA"/>
</dbReference>
<accession>A0A5N0EHD9</accession>
<evidence type="ECO:0000256" key="3">
    <source>
        <dbReference type="ARBA" id="ARBA00022475"/>
    </source>
</evidence>
<evidence type="ECO:0000256" key="6">
    <source>
        <dbReference type="ARBA" id="ARBA00022989"/>
    </source>
</evidence>
<keyword evidence="7" id="KW-0560">Oxidoreductase</keyword>
<dbReference type="GO" id="GO:0005886">
    <property type="term" value="C:plasma membrane"/>
    <property type="evidence" value="ECO:0007669"/>
    <property type="project" value="UniProtKB-SubCell"/>
</dbReference>
<reference evidence="11 12" key="1">
    <citation type="submission" date="2019-09" db="EMBL/GenBank/DDBJ databases">
        <authorList>
            <person name="Wang X."/>
        </authorList>
    </citation>
    <scope>NUCLEOTIDE SEQUENCE [LARGE SCALE GENOMIC DNA]</scope>
    <source>
        <strain evidence="11 12">CICC 11023</strain>
    </source>
</reference>
<dbReference type="GO" id="GO:0008940">
    <property type="term" value="F:nitrate reductase activity"/>
    <property type="evidence" value="ECO:0007669"/>
    <property type="project" value="TreeGrafter"/>
</dbReference>
<dbReference type="Pfam" id="PF02665">
    <property type="entry name" value="Nitrate_red_gam"/>
    <property type="match status" value="1"/>
</dbReference>
<feature type="domain" description="NarG-like" evidence="10">
    <location>
        <begin position="11"/>
        <end position="219"/>
    </location>
</feature>
<evidence type="ECO:0000256" key="9">
    <source>
        <dbReference type="SAM" id="Phobius"/>
    </source>
</evidence>
<dbReference type="InterPro" id="IPR036197">
    <property type="entry name" value="NarG-like_sf"/>
</dbReference>
<proteinExistence type="predicted"/>
<evidence type="ECO:0000259" key="10">
    <source>
        <dbReference type="Pfam" id="PF02665"/>
    </source>
</evidence>
<evidence type="ECO:0000256" key="8">
    <source>
        <dbReference type="ARBA" id="ARBA00023136"/>
    </source>
</evidence>
<dbReference type="InterPro" id="IPR051936">
    <property type="entry name" value="Heme-iron_electron_transfer"/>
</dbReference>
<comment type="caution">
    <text evidence="11">The sequence shown here is derived from an EMBL/GenBank/DDBJ whole genome shotgun (WGS) entry which is preliminary data.</text>
</comment>